<accession>A0ABD6CI26</accession>
<comment type="caution">
    <text evidence="2">The sequence shown here is derived from an EMBL/GenBank/DDBJ whole genome shotgun (WGS) entry which is preliminary data.</text>
</comment>
<dbReference type="EMBL" id="JBHUDJ010000014">
    <property type="protein sequence ID" value="MFD1589216.1"/>
    <property type="molecule type" value="Genomic_DNA"/>
</dbReference>
<evidence type="ECO:0000313" key="3">
    <source>
        <dbReference type="Proteomes" id="UP001597119"/>
    </source>
</evidence>
<dbReference type="AlphaFoldDB" id="A0ABD6CI26"/>
<organism evidence="2 3">
    <name type="scientific">Halorientalis brevis</name>
    <dbReference type="NCBI Taxonomy" id="1126241"/>
    <lineage>
        <taxon>Archaea</taxon>
        <taxon>Methanobacteriati</taxon>
        <taxon>Methanobacteriota</taxon>
        <taxon>Stenosarchaea group</taxon>
        <taxon>Halobacteria</taxon>
        <taxon>Halobacteriales</taxon>
        <taxon>Haloarculaceae</taxon>
        <taxon>Halorientalis</taxon>
    </lineage>
</organism>
<dbReference type="RefSeq" id="WP_247378903.1">
    <property type="nucleotide sequence ID" value="NZ_JALLGV010000005.1"/>
</dbReference>
<reference evidence="2 3" key="1">
    <citation type="journal article" date="2019" name="Int. J. Syst. Evol. Microbiol.">
        <title>The Global Catalogue of Microorganisms (GCM) 10K type strain sequencing project: providing services to taxonomists for standard genome sequencing and annotation.</title>
        <authorList>
            <consortium name="The Broad Institute Genomics Platform"/>
            <consortium name="The Broad Institute Genome Sequencing Center for Infectious Disease"/>
            <person name="Wu L."/>
            <person name="Ma J."/>
        </authorList>
    </citation>
    <scope>NUCLEOTIDE SEQUENCE [LARGE SCALE GENOMIC DNA]</scope>
    <source>
        <strain evidence="2 3">CGMCC 1.12125</strain>
    </source>
</reference>
<keyword evidence="1" id="KW-1133">Transmembrane helix</keyword>
<protein>
    <submittedName>
        <fullName evidence="2">Uncharacterized protein</fullName>
    </submittedName>
</protein>
<keyword evidence="3" id="KW-1185">Reference proteome</keyword>
<keyword evidence="1" id="KW-0812">Transmembrane</keyword>
<dbReference type="Proteomes" id="UP001597119">
    <property type="component" value="Unassembled WGS sequence"/>
</dbReference>
<evidence type="ECO:0000313" key="2">
    <source>
        <dbReference type="EMBL" id="MFD1589216.1"/>
    </source>
</evidence>
<proteinExistence type="predicted"/>
<keyword evidence="1" id="KW-0472">Membrane</keyword>
<gene>
    <name evidence="2" type="ORF">ACFR9U_19740</name>
</gene>
<feature type="transmembrane region" description="Helical" evidence="1">
    <location>
        <begin position="20"/>
        <end position="44"/>
    </location>
</feature>
<sequence>MNVVLAEQAANATGAGVQEGIINSAGAAVGLVGLVLVAAWWAYFYR</sequence>
<evidence type="ECO:0000256" key="1">
    <source>
        <dbReference type="SAM" id="Phobius"/>
    </source>
</evidence>
<name>A0ABD6CI26_9EURY</name>